<reference evidence="12 13" key="1">
    <citation type="submission" date="2020-11" db="EMBL/GenBank/DDBJ databases">
        <authorList>
            <person name="Kim M.K."/>
        </authorList>
    </citation>
    <scope>NUCLEOTIDE SEQUENCE [LARGE SCALE GENOMIC DNA]</scope>
    <source>
        <strain evidence="12 13">BT290</strain>
    </source>
</reference>
<evidence type="ECO:0000256" key="2">
    <source>
        <dbReference type="ARBA" id="ARBA00006024"/>
    </source>
</evidence>
<accession>A0ABS0HV73</accession>
<dbReference type="PANTHER" id="PTHR48085">
    <property type="entry name" value="CADMIUM/ZINC-TRANSPORTING ATPASE HMA2-RELATED"/>
    <property type="match status" value="1"/>
</dbReference>
<keyword evidence="5" id="KW-1278">Translocase</keyword>
<dbReference type="RefSeq" id="WP_196264752.1">
    <property type="nucleotide sequence ID" value="NZ_JADQDN010000007.1"/>
</dbReference>
<dbReference type="InterPro" id="IPR051014">
    <property type="entry name" value="Cation_Transport_ATPase_IB"/>
</dbReference>
<dbReference type="Gene3D" id="2.70.150.10">
    <property type="entry name" value="Calcium-transporting ATPase, cytoplasmic transduction domain A"/>
    <property type="match status" value="1"/>
</dbReference>
<dbReference type="InterPro" id="IPR023298">
    <property type="entry name" value="ATPase_P-typ_TM_dom_sf"/>
</dbReference>
<dbReference type="SUPFAM" id="SSF56784">
    <property type="entry name" value="HAD-like"/>
    <property type="match status" value="1"/>
</dbReference>
<keyword evidence="7 10" id="KW-0472">Membrane</keyword>
<keyword evidence="4 10" id="KW-0479">Metal-binding</keyword>
<evidence type="ECO:0000313" key="13">
    <source>
        <dbReference type="Proteomes" id="UP000611708"/>
    </source>
</evidence>
<evidence type="ECO:0000256" key="9">
    <source>
        <dbReference type="ARBA" id="ARBA00047308"/>
    </source>
</evidence>
<name>A0ABS0HV73_9HYPH</name>
<dbReference type="Gene3D" id="3.40.50.1000">
    <property type="entry name" value="HAD superfamily/HAD-like"/>
    <property type="match status" value="1"/>
</dbReference>
<dbReference type="SUPFAM" id="SSF81665">
    <property type="entry name" value="Calcium ATPase, transmembrane domain M"/>
    <property type="match status" value="1"/>
</dbReference>
<dbReference type="EMBL" id="JADQDN010000007">
    <property type="protein sequence ID" value="MBF9197363.1"/>
    <property type="molecule type" value="Genomic_DNA"/>
</dbReference>
<dbReference type="SFLD" id="SFLDF00027">
    <property type="entry name" value="p-type_atpase"/>
    <property type="match status" value="1"/>
</dbReference>
<dbReference type="PANTHER" id="PTHR48085:SF5">
    <property type="entry name" value="CADMIUM_ZINC-TRANSPORTING ATPASE HMA4-RELATED"/>
    <property type="match status" value="1"/>
</dbReference>
<dbReference type="PRINTS" id="PR00119">
    <property type="entry name" value="CATATPASE"/>
</dbReference>
<dbReference type="InterPro" id="IPR023214">
    <property type="entry name" value="HAD_sf"/>
</dbReference>
<evidence type="ECO:0000256" key="1">
    <source>
        <dbReference type="ARBA" id="ARBA00004370"/>
    </source>
</evidence>
<dbReference type="Gene3D" id="3.40.1110.10">
    <property type="entry name" value="Calcium-transporting ATPase, cytoplasmic domain N"/>
    <property type="match status" value="1"/>
</dbReference>
<dbReference type="Pfam" id="PF00702">
    <property type="entry name" value="Hydrolase"/>
    <property type="match status" value="1"/>
</dbReference>
<feature type="transmembrane region" description="Helical" evidence="10">
    <location>
        <begin position="76"/>
        <end position="101"/>
    </location>
</feature>
<dbReference type="SFLD" id="SFLDG00002">
    <property type="entry name" value="C1.7:_P-type_atpase_like"/>
    <property type="match status" value="1"/>
</dbReference>
<sequence length="620" mass="64521">MPGARGLRNLHRVVRPILVVVPLLGLILGWGAHLAGIGQWSGSIWAAATIPVLGALLVEIVASLRRGDVGLDLVAALSMTGALLFGEHLAAVVVALMYAGGQYLESFAERRAEREMTALLGRVPHTAVRYRDRRLEEVDLETVAPEDRLLIRQGDVVPVDGVVARGTAVLDQAALTGEALPVRKGLGEPVMSGVTNAGDAFDLTATHRAAESTYAGIIRLIEAARASKAPMARLADRFAIAFLALTVTLAGGAWFWSGDPIRALSVLVVATPCPLILAVPVAIVSGVSRAAKAGVLVKGGKALEALARIRVLVIDKTGTLTHGEAQLATMQPAADLPPQTLLRLAASLDQASKHVTARALVREAQARGLSLAVPTEVAEVPGEGLEGTIDGHHVVVGGLRYVANTVPTLGRSLDGSRYPAGSVVVAVAVDGRLGGLLVLADRLRTEAAQVIERLRRLGLDRIVLASGDRNDVAEAVTVGLHFDGVHADLTPDRKIDIVQSEKRYGPVMMIGDGVNDAPALAAADLGVAMGAKGAAASAEAADVVLLVDRLDKIPTAIQAARRSRSIALQSVYAGIGLSVVGMTVAALGYLTPVQGALIQEAIDVAVILNALRALWGRETS</sequence>
<comment type="similarity">
    <text evidence="2 10">Belongs to the cation transport ATPase (P-type) (TC 3.A.3) family. Type IB subfamily.</text>
</comment>
<keyword evidence="6 10" id="KW-1133">Transmembrane helix</keyword>
<keyword evidence="3 10" id="KW-0812">Transmembrane</keyword>
<evidence type="ECO:0000256" key="7">
    <source>
        <dbReference type="ARBA" id="ARBA00023136"/>
    </source>
</evidence>
<gene>
    <name evidence="12" type="ORF">I2H36_15060</name>
</gene>
<keyword evidence="10" id="KW-1003">Cell membrane</keyword>
<dbReference type="InterPro" id="IPR044492">
    <property type="entry name" value="P_typ_ATPase_HD_dom"/>
</dbReference>
<evidence type="ECO:0000256" key="5">
    <source>
        <dbReference type="ARBA" id="ARBA00022967"/>
    </source>
</evidence>
<dbReference type="InterPro" id="IPR008250">
    <property type="entry name" value="ATPase_P-typ_transduc_dom_A_sf"/>
</dbReference>
<dbReference type="NCBIfam" id="TIGR01494">
    <property type="entry name" value="ATPase_P-type"/>
    <property type="match status" value="2"/>
</dbReference>
<feature type="domain" description="P-type ATPase A" evidence="11">
    <location>
        <begin position="123"/>
        <end position="222"/>
    </location>
</feature>
<dbReference type="PROSITE" id="PS00154">
    <property type="entry name" value="ATPASE_E1_E2"/>
    <property type="match status" value="1"/>
</dbReference>
<dbReference type="Proteomes" id="UP000611708">
    <property type="component" value="Unassembled WGS sequence"/>
</dbReference>
<keyword evidence="10" id="KW-0067">ATP-binding</keyword>
<feature type="transmembrane region" description="Helical" evidence="10">
    <location>
        <begin position="238"/>
        <end position="257"/>
    </location>
</feature>
<comment type="caution">
    <text evidence="12">The sequence shown here is derived from an EMBL/GenBank/DDBJ whole genome shotgun (WGS) entry which is preliminary data.</text>
</comment>
<feature type="transmembrane region" description="Helical" evidence="10">
    <location>
        <begin position="263"/>
        <end position="284"/>
    </location>
</feature>
<evidence type="ECO:0000256" key="4">
    <source>
        <dbReference type="ARBA" id="ARBA00022723"/>
    </source>
</evidence>
<comment type="subcellular location">
    <subcellularLocation>
        <location evidence="10">Cell membrane</location>
    </subcellularLocation>
    <subcellularLocation>
        <location evidence="1">Membrane</location>
    </subcellularLocation>
</comment>
<evidence type="ECO:0000256" key="3">
    <source>
        <dbReference type="ARBA" id="ARBA00022692"/>
    </source>
</evidence>
<dbReference type="Pfam" id="PF00122">
    <property type="entry name" value="E1-E2_ATPase"/>
    <property type="match status" value="1"/>
</dbReference>
<dbReference type="InterPro" id="IPR001757">
    <property type="entry name" value="P_typ_ATPase"/>
</dbReference>
<evidence type="ECO:0000256" key="8">
    <source>
        <dbReference type="ARBA" id="ARBA00039097"/>
    </source>
</evidence>
<evidence type="ECO:0000313" key="12">
    <source>
        <dbReference type="EMBL" id="MBF9197363.1"/>
    </source>
</evidence>
<comment type="catalytic activity">
    <reaction evidence="9">
        <text>Zn(2+)(in) + ATP + H2O = Zn(2+)(out) + ADP + phosphate + H(+)</text>
        <dbReference type="Rhea" id="RHEA:20621"/>
        <dbReference type="ChEBI" id="CHEBI:15377"/>
        <dbReference type="ChEBI" id="CHEBI:15378"/>
        <dbReference type="ChEBI" id="CHEBI:29105"/>
        <dbReference type="ChEBI" id="CHEBI:30616"/>
        <dbReference type="ChEBI" id="CHEBI:43474"/>
        <dbReference type="ChEBI" id="CHEBI:456216"/>
        <dbReference type="EC" id="7.2.2.12"/>
    </reaction>
</comment>
<dbReference type="InterPro" id="IPR027256">
    <property type="entry name" value="P-typ_ATPase_IB"/>
</dbReference>
<dbReference type="SFLD" id="SFLDS00003">
    <property type="entry name" value="Haloacid_Dehalogenase"/>
    <property type="match status" value="1"/>
</dbReference>
<dbReference type="NCBIfam" id="TIGR01525">
    <property type="entry name" value="ATPase-IB_hvy"/>
    <property type="match status" value="1"/>
</dbReference>
<dbReference type="InterPro" id="IPR059000">
    <property type="entry name" value="ATPase_P-type_domA"/>
</dbReference>
<feature type="transmembrane region" description="Helical" evidence="10">
    <location>
        <begin position="13"/>
        <end position="32"/>
    </location>
</feature>
<protein>
    <recommendedName>
        <fullName evidence="8">P-type Zn(2+) transporter</fullName>
        <ecNumber evidence="8">7.2.2.12</ecNumber>
    </recommendedName>
</protein>
<dbReference type="EC" id="7.2.2.12" evidence="8"/>
<dbReference type="SUPFAM" id="SSF81653">
    <property type="entry name" value="Calcium ATPase, transduction domain A"/>
    <property type="match status" value="1"/>
</dbReference>
<organism evidence="12 13">
    <name type="scientific">Microvirga terrestris</name>
    <dbReference type="NCBI Taxonomy" id="2791024"/>
    <lineage>
        <taxon>Bacteria</taxon>
        <taxon>Pseudomonadati</taxon>
        <taxon>Pseudomonadota</taxon>
        <taxon>Alphaproteobacteria</taxon>
        <taxon>Hyphomicrobiales</taxon>
        <taxon>Methylobacteriaceae</taxon>
        <taxon>Microvirga</taxon>
    </lineage>
</organism>
<proteinExistence type="inferred from homology"/>
<keyword evidence="13" id="KW-1185">Reference proteome</keyword>
<keyword evidence="10" id="KW-0547">Nucleotide-binding</keyword>
<dbReference type="InterPro" id="IPR018303">
    <property type="entry name" value="ATPase_P-typ_P_site"/>
</dbReference>
<evidence type="ECO:0000256" key="10">
    <source>
        <dbReference type="RuleBase" id="RU362081"/>
    </source>
</evidence>
<dbReference type="InterPro" id="IPR023299">
    <property type="entry name" value="ATPase_P-typ_cyto_dom_N"/>
</dbReference>
<dbReference type="PRINTS" id="PR00120">
    <property type="entry name" value="HATPASE"/>
</dbReference>
<feature type="transmembrane region" description="Helical" evidence="10">
    <location>
        <begin position="571"/>
        <end position="590"/>
    </location>
</feature>
<evidence type="ECO:0000256" key="6">
    <source>
        <dbReference type="ARBA" id="ARBA00022989"/>
    </source>
</evidence>
<dbReference type="InterPro" id="IPR036412">
    <property type="entry name" value="HAD-like_sf"/>
</dbReference>
<feature type="transmembrane region" description="Helical" evidence="10">
    <location>
        <begin position="44"/>
        <end position="64"/>
    </location>
</feature>
<evidence type="ECO:0000259" key="11">
    <source>
        <dbReference type="Pfam" id="PF00122"/>
    </source>
</evidence>